<keyword evidence="5" id="KW-1185">Reference proteome</keyword>
<dbReference type="CDD" id="cd19941">
    <property type="entry name" value="TIL"/>
    <property type="match status" value="2"/>
</dbReference>
<dbReference type="VEuPathDB" id="VectorBase:AFAF005178"/>
<keyword evidence="1" id="KW-1015">Disulfide bond</keyword>
<dbReference type="EnsemblMetazoa" id="AFAF005178-RA">
    <property type="protein sequence ID" value="AFAF005178-PA"/>
    <property type="gene ID" value="AFAF005178"/>
</dbReference>
<dbReference type="AlphaFoldDB" id="A0A182Q8I2"/>
<keyword evidence="2" id="KW-0732">Signal</keyword>
<dbReference type="SMART" id="SM00181">
    <property type="entry name" value="EGF"/>
    <property type="match status" value="3"/>
</dbReference>
<reference evidence="5" key="1">
    <citation type="submission" date="2014-01" db="EMBL/GenBank/DDBJ databases">
        <title>The Genome Sequence of Anopheles farauti FAR1 (V2).</title>
        <authorList>
            <consortium name="The Broad Institute Genomics Platform"/>
            <person name="Neafsey D.E."/>
            <person name="Besansky N."/>
            <person name="Howell P."/>
            <person name="Walton C."/>
            <person name="Young S.K."/>
            <person name="Zeng Q."/>
            <person name="Gargeya S."/>
            <person name="Fitzgerald M."/>
            <person name="Haas B."/>
            <person name="Abouelleil A."/>
            <person name="Allen A.W."/>
            <person name="Alvarado L."/>
            <person name="Arachchi H.M."/>
            <person name="Berlin A.M."/>
            <person name="Chapman S.B."/>
            <person name="Gainer-Dewar J."/>
            <person name="Goldberg J."/>
            <person name="Griggs A."/>
            <person name="Gujja S."/>
            <person name="Hansen M."/>
            <person name="Howarth C."/>
            <person name="Imamovic A."/>
            <person name="Ireland A."/>
            <person name="Larimer J."/>
            <person name="McCowan C."/>
            <person name="Murphy C."/>
            <person name="Pearson M."/>
            <person name="Poon T.W."/>
            <person name="Priest M."/>
            <person name="Roberts A."/>
            <person name="Saif S."/>
            <person name="Shea T."/>
            <person name="Sisk P."/>
            <person name="Sykes S."/>
            <person name="Wortman J."/>
            <person name="Nusbaum C."/>
            <person name="Birren B."/>
        </authorList>
    </citation>
    <scope>NUCLEOTIDE SEQUENCE [LARGE SCALE GENOMIC DNA]</scope>
    <source>
        <strain evidence="5">FAR1</strain>
    </source>
</reference>
<evidence type="ECO:0000256" key="1">
    <source>
        <dbReference type="ARBA" id="ARBA00023157"/>
    </source>
</evidence>
<protein>
    <recommendedName>
        <fullName evidence="3">EGF-like domain-containing protein</fullName>
    </recommendedName>
</protein>
<dbReference type="PANTHER" id="PTHR23259:SF69">
    <property type="entry name" value="GEO11767P1-RELATED"/>
    <property type="match status" value="1"/>
</dbReference>
<proteinExistence type="predicted"/>
<dbReference type="EMBL" id="AXCN02000476">
    <property type="status" value="NOT_ANNOTATED_CDS"/>
    <property type="molecule type" value="Genomic_DNA"/>
</dbReference>
<dbReference type="PRINTS" id="PR01217">
    <property type="entry name" value="PRICHEXTENSN"/>
</dbReference>
<accession>A0A182Q8I2</accession>
<feature type="domain" description="EGF-like" evidence="3">
    <location>
        <begin position="53"/>
        <end position="87"/>
    </location>
</feature>
<dbReference type="InterPro" id="IPR051368">
    <property type="entry name" value="SerProtInhib-TIL_Domain"/>
</dbReference>
<evidence type="ECO:0000256" key="2">
    <source>
        <dbReference type="SAM" id="SignalP"/>
    </source>
</evidence>
<dbReference type="STRING" id="69004.A0A182Q8I2"/>
<sequence>MRIPALVVLVVLQLSLVGASRYYEGVGDSSLTYELVCPVNEELQDTMPCCEPTCDNDCSNAKCAKIYVSQPTCVCKQGFVRHKGQCIPACQCPPKPPAPPTCDENEELLPSPPSCEPTCTDDCAGRSAHSRYVDQPTCVCKKGYRRHKGKCVRVDQCPSCGPYATLKAQAPCCEPTCDNDCSNVLCINAYQSDEPVCVCQDGYVKHNSTCIKRELCPSTAYVAPKQYCRCGGKRKPKGRVPVKYVEQVAVPNPAPCNCYQQQVDFYPPATYAPPGSYPVVTYAPPVYESSTTCAPPPSYTLPPYVPAPYVPPQPAYTPPPPTYSPLKYVPPVYVPPVSCSCAPSLSYTPAPPTMPPPSQYPSQPAYNSLPHVPLPSPPAYSYTPPPAPAVNYGPQPCVTPAPSYVPSAYTPPSYDTATLSPPCPYAQPTPNPYYQQPPSSYQDQPYYAIPALKQCSSCINAAGAGVAPPKTCSCNYGQRNYGEPPISLNIATPATTTLDPAETTTTAPVTTACPPIIVYNQLQPGPYQYGPVPGVGLCQPDQPYINQPAPTGPPKPVDVTYIPLPSGCPNGTVAAGAIGTGGLGVAVGYGPISLNANPLLTADQFRVFAPYVY</sequence>
<dbReference type="InterPro" id="IPR000742">
    <property type="entry name" value="EGF"/>
</dbReference>
<evidence type="ECO:0000259" key="3">
    <source>
        <dbReference type="SMART" id="SM00181"/>
    </source>
</evidence>
<dbReference type="Gene3D" id="2.10.25.10">
    <property type="entry name" value="Laminin"/>
    <property type="match status" value="3"/>
</dbReference>
<feature type="domain" description="EGF-like" evidence="3">
    <location>
        <begin position="176"/>
        <end position="211"/>
    </location>
</feature>
<evidence type="ECO:0000313" key="5">
    <source>
        <dbReference type="Proteomes" id="UP000075886"/>
    </source>
</evidence>
<evidence type="ECO:0000313" key="4">
    <source>
        <dbReference type="EnsemblMetazoa" id="AFAF005178-PA"/>
    </source>
</evidence>
<dbReference type="PANTHER" id="PTHR23259">
    <property type="entry name" value="RIDDLE"/>
    <property type="match status" value="1"/>
</dbReference>
<dbReference type="InterPro" id="IPR036084">
    <property type="entry name" value="Ser_inhib-like_sf"/>
</dbReference>
<feature type="chain" id="PRO_5008132447" description="EGF-like domain-containing protein" evidence="2">
    <location>
        <begin position="20"/>
        <end position="613"/>
    </location>
</feature>
<feature type="signal peptide" evidence="2">
    <location>
        <begin position="1"/>
        <end position="19"/>
    </location>
</feature>
<dbReference type="SUPFAM" id="SSF57567">
    <property type="entry name" value="Serine protease inhibitors"/>
    <property type="match status" value="2"/>
</dbReference>
<dbReference type="Proteomes" id="UP000075886">
    <property type="component" value="Unassembled WGS sequence"/>
</dbReference>
<reference evidence="4" key="2">
    <citation type="submission" date="2020-05" db="UniProtKB">
        <authorList>
            <consortium name="EnsemblMetazoa"/>
        </authorList>
    </citation>
    <scope>IDENTIFICATION</scope>
    <source>
        <strain evidence="4">FAR1</strain>
    </source>
</reference>
<name>A0A182Q8I2_9DIPT</name>
<organism evidence="4 5">
    <name type="scientific">Anopheles farauti</name>
    <dbReference type="NCBI Taxonomy" id="69004"/>
    <lineage>
        <taxon>Eukaryota</taxon>
        <taxon>Metazoa</taxon>
        <taxon>Ecdysozoa</taxon>
        <taxon>Arthropoda</taxon>
        <taxon>Hexapoda</taxon>
        <taxon>Insecta</taxon>
        <taxon>Pterygota</taxon>
        <taxon>Neoptera</taxon>
        <taxon>Endopterygota</taxon>
        <taxon>Diptera</taxon>
        <taxon>Nematocera</taxon>
        <taxon>Culicoidea</taxon>
        <taxon>Culicidae</taxon>
        <taxon>Anophelinae</taxon>
        <taxon>Anopheles</taxon>
    </lineage>
</organism>
<feature type="domain" description="EGF-like" evidence="3">
    <location>
        <begin position="101"/>
        <end position="152"/>
    </location>
</feature>